<feature type="region of interest" description="Disordered" evidence="1">
    <location>
        <begin position="1"/>
        <end position="22"/>
    </location>
</feature>
<sequence>MVAASFQDEKGRGPAEPAGEAGDAGSAFRLLGGGKLFKHALRNSLDAHDVIMAGISSRALAHLVENVGILSSGDTLAKAIGISLRTLQRKSKTVEGDDLLSTEQSSRPWQFVEILVNGIFCHLRHVLCLSCVICHTRIRSGPLLKTTVDQTHKRSIMTQP</sequence>
<evidence type="ECO:0000313" key="3">
    <source>
        <dbReference type="EMBL" id="ASM73608.1"/>
    </source>
</evidence>
<evidence type="ECO:0000259" key="2">
    <source>
        <dbReference type="Pfam" id="PF20432"/>
    </source>
</evidence>
<reference evidence="3 4" key="1">
    <citation type="submission" date="2017-07" db="EMBL/GenBank/DDBJ databases">
        <title>Genome Sequence of Sulfitobacter pseudonitzschiae Strain SMR1 Isolated from a culture of the Diatom Skeletonema marinoi.</title>
        <authorList>
            <person name="Topel M."/>
            <person name="Pinder M.I.M."/>
            <person name="Johansson O.N."/>
            <person name="Kourtchenko O."/>
            <person name="Godhe A."/>
            <person name="Clarke A.K."/>
        </authorList>
    </citation>
    <scope>NUCLEOTIDE SEQUENCE [LARGE SCALE GENOMIC DNA]</scope>
    <source>
        <strain evidence="3 4">SMR1</strain>
    </source>
</reference>
<dbReference type="EMBL" id="CP022415">
    <property type="protein sequence ID" value="ASM73608.1"/>
    <property type="molecule type" value="Genomic_DNA"/>
</dbReference>
<dbReference type="GO" id="GO:0003677">
    <property type="term" value="F:DNA binding"/>
    <property type="evidence" value="ECO:0007669"/>
    <property type="project" value="InterPro"/>
</dbReference>
<accession>A0A221K3N0</accession>
<feature type="domain" description="Antitoxin Xre-like helix-turn-helix" evidence="2">
    <location>
        <begin position="46"/>
        <end position="107"/>
    </location>
</feature>
<dbReference type="RefSeq" id="WP_089421370.1">
    <property type="nucleotide sequence ID" value="NZ_CP022415.1"/>
</dbReference>
<dbReference type="AlphaFoldDB" id="A0A221K3N0"/>
<dbReference type="Proteomes" id="UP000199754">
    <property type="component" value="Chromosome"/>
</dbReference>
<evidence type="ECO:0000256" key="1">
    <source>
        <dbReference type="SAM" id="MobiDB-lite"/>
    </source>
</evidence>
<protein>
    <submittedName>
        <fullName evidence="3">TAS_TIGR02293: putative toxin-antitoxin system antitoxin component</fullName>
    </submittedName>
</protein>
<keyword evidence="4" id="KW-1185">Reference proteome</keyword>
<gene>
    <name evidence="3" type="ORF">SULPSESMR1_02818</name>
</gene>
<dbReference type="InterPro" id="IPR046847">
    <property type="entry name" value="Xre-like_HTH"/>
</dbReference>
<name>A0A221K3N0_9RHOB</name>
<dbReference type="KEGG" id="spse:SULPSESMR1_02818"/>
<dbReference type="Pfam" id="PF20432">
    <property type="entry name" value="Xre-like-HTH"/>
    <property type="match status" value="1"/>
</dbReference>
<evidence type="ECO:0000313" key="4">
    <source>
        <dbReference type="Proteomes" id="UP000199754"/>
    </source>
</evidence>
<proteinExistence type="predicted"/>
<organism evidence="3 4">
    <name type="scientific">Pseudosulfitobacter pseudonitzschiae</name>
    <dbReference type="NCBI Taxonomy" id="1402135"/>
    <lineage>
        <taxon>Bacteria</taxon>
        <taxon>Pseudomonadati</taxon>
        <taxon>Pseudomonadota</taxon>
        <taxon>Alphaproteobacteria</taxon>
        <taxon>Rhodobacterales</taxon>
        <taxon>Roseobacteraceae</taxon>
        <taxon>Pseudosulfitobacter</taxon>
    </lineage>
</organism>
<dbReference type="OrthoDB" id="5918037at2"/>